<evidence type="ECO:0000256" key="1">
    <source>
        <dbReference type="SAM" id="Phobius"/>
    </source>
</evidence>
<evidence type="ECO:0008006" key="4">
    <source>
        <dbReference type="Google" id="ProtNLM"/>
    </source>
</evidence>
<feature type="transmembrane region" description="Helical" evidence="1">
    <location>
        <begin position="84"/>
        <end position="107"/>
    </location>
</feature>
<reference evidence="2 3" key="1">
    <citation type="submission" date="2016-10" db="EMBL/GenBank/DDBJ databases">
        <authorList>
            <person name="de Groot N.N."/>
        </authorList>
    </citation>
    <scope>NUCLEOTIDE SEQUENCE [LARGE SCALE GENOMIC DNA]</scope>
    <source>
        <strain evidence="2 3">DSM 25927</strain>
    </source>
</reference>
<feature type="transmembrane region" description="Helical" evidence="1">
    <location>
        <begin position="163"/>
        <end position="188"/>
    </location>
</feature>
<dbReference type="AlphaFoldDB" id="A0A1H9BPJ5"/>
<evidence type="ECO:0000313" key="3">
    <source>
        <dbReference type="Proteomes" id="UP000199233"/>
    </source>
</evidence>
<keyword evidence="1" id="KW-0472">Membrane</keyword>
<evidence type="ECO:0000313" key="2">
    <source>
        <dbReference type="EMBL" id="SEP90815.1"/>
    </source>
</evidence>
<dbReference type="RefSeq" id="WP_093282100.1">
    <property type="nucleotide sequence ID" value="NZ_FOFS01000002.1"/>
</dbReference>
<feature type="transmembrane region" description="Helical" evidence="1">
    <location>
        <begin position="41"/>
        <end position="72"/>
    </location>
</feature>
<gene>
    <name evidence="2" type="ORF">SAMN04488038_102171</name>
</gene>
<keyword evidence="1" id="KW-1133">Transmembrane helix</keyword>
<dbReference type="EMBL" id="FOFS01000002">
    <property type="protein sequence ID" value="SEP90815.1"/>
    <property type="molecule type" value="Genomic_DNA"/>
</dbReference>
<keyword evidence="1" id="KW-0812">Transmembrane</keyword>
<feature type="transmembrane region" description="Helical" evidence="1">
    <location>
        <begin position="127"/>
        <end position="151"/>
    </location>
</feature>
<keyword evidence="3" id="KW-1185">Reference proteome</keyword>
<accession>A0A1H9BPJ5</accession>
<proteinExistence type="predicted"/>
<organism evidence="2 3">
    <name type="scientific">Solimonas aquatica</name>
    <dbReference type="NCBI Taxonomy" id="489703"/>
    <lineage>
        <taxon>Bacteria</taxon>
        <taxon>Pseudomonadati</taxon>
        <taxon>Pseudomonadota</taxon>
        <taxon>Gammaproteobacteria</taxon>
        <taxon>Nevskiales</taxon>
        <taxon>Nevskiaceae</taxon>
        <taxon>Solimonas</taxon>
    </lineage>
</organism>
<dbReference type="Proteomes" id="UP000199233">
    <property type="component" value="Unassembled WGS sequence"/>
</dbReference>
<protein>
    <recommendedName>
        <fullName evidence="4">Yip1 domain-containing protein</fullName>
    </recommendedName>
</protein>
<dbReference type="OrthoDB" id="7063835at2"/>
<dbReference type="STRING" id="489703.SAMN04488038_102171"/>
<name>A0A1H9BPJ5_9GAMM</name>
<sequence>MLSSFLVTSLRILTFRAGPQDLPYEPRLSAPLALLAALANVLMLVQVLPLGAAILLALGMVAGMALITQAILRTRKLEARFHQTFAALVTTTALITFALVPLFAQLAPAMREISANPALLEQPDKLHLPQTVVFLMNLLNLWNFAVSASIFRYAANVGMGLGLVLALVAALTLLMFVAMLSMFAGALLGGAAAA</sequence>